<protein>
    <submittedName>
        <fullName evidence="2">Uncharacterized protein</fullName>
    </submittedName>
</protein>
<proteinExistence type="predicted"/>
<comment type="caution">
    <text evidence="2">The sequence shown here is derived from an EMBL/GenBank/DDBJ whole genome shotgun (WGS) entry which is preliminary data.</text>
</comment>
<organism evidence="2 3">
    <name type="scientific">Eucalyptus globulus</name>
    <name type="common">Tasmanian blue gum</name>
    <dbReference type="NCBI Taxonomy" id="34317"/>
    <lineage>
        <taxon>Eukaryota</taxon>
        <taxon>Viridiplantae</taxon>
        <taxon>Streptophyta</taxon>
        <taxon>Embryophyta</taxon>
        <taxon>Tracheophyta</taxon>
        <taxon>Spermatophyta</taxon>
        <taxon>Magnoliopsida</taxon>
        <taxon>eudicotyledons</taxon>
        <taxon>Gunneridae</taxon>
        <taxon>Pentapetalae</taxon>
        <taxon>rosids</taxon>
        <taxon>malvids</taxon>
        <taxon>Myrtales</taxon>
        <taxon>Myrtaceae</taxon>
        <taxon>Myrtoideae</taxon>
        <taxon>Eucalypteae</taxon>
        <taxon>Eucalyptus</taxon>
    </lineage>
</organism>
<reference evidence="2 3" key="1">
    <citation type="submission" date="2024-11" db="EMBL/GenBank/DDBJ databases">
        <title>Chromosome-level genome assembly of Eucalyptus globulus Labill. provides insights into its genome evolution.</title>
        <authorList>
            <person name="Li X."/>
        </authorList>
    </citation>
    <scope>NUCLEOTIDE SEQUENCE [LARGE SCALE GENOMIC DNA]</scope>
    <source>
        <strain evidence="2">CL2024</strain>
        <tissue evidence="2">Fresh tender leaves</tissue>
    </source>
</reference>
<name>A0ABD3JL60_EUCGL</name>
<gene>
    <name evidence="2" type="ORF">ACJRO7_032545</name>
</gene>
<dbReference type="Proteomes" id="UP001634007">
    <property type="component" value="Unassembled WGS sequence"/>
</dbReference>
<sequence>MNLQGRQLRDASMGLRASAGGSDATVSSTAANSSKTPDQWVATSSLTPTTSTTTNNTDAKPGRT</sequence>
<feature type="region of interest" description="Disordered" evidence="1">
    <location>
        <begin position="1"/>
        <end position="64"/>
    </location>
</feature>
<feature type="compositionally biased region" description="Low complexity" evidence="1">
    <location>
        <begin position="43"/>
        <end position="57"/>
    </location>
</feature>
<evidence type="ECO:0000313" key="2">
    <source>
        <dbReference type="EMBL" id="KAL3727817.1"/>
    </source>
</evidence>
<dbReference type="EMBL" id="JBJKBG010000008">
    <property type="protein sequence ID" value="KAL3727817.1"/>
    <property type="molecule type" value="Genomic_DNA"/>
</dbReference>
<evidence type="ECO:0000256" key="1">
    <source>
        <dbReference type="SAM" id="MobiDB-lite"/>
    </source>
</evidence>
<dbReference type="AlphaFoldDB" id="A0ABD3JL60"/>
<evidence type="ECO:0000313" key="3">
    <source>
        <dbReference type="Proteomes" id="UP001634007"/>
    </source>
</evidence>
<keyword evidence="3" id="KW-1185">Reference proteome</keyword>
<feature type="compositionally biased region" description="Polar residues" evidence="1">
    <location>
        <begin position="24"/>
        <end position="37"/>
    </location>
</feature>
<accession>A0ABD3JL60</accession>